<feature type="domain" description="HTH lysR-type" evidence="5">
    <location>
        <begin position="1"/>
        <end position="58"/>
    </location>
</feature>
<dbReference type="FunFam" id="1.10.10.10:FF:000001">
    <property type="entry name" value="LysR family transcriptional regulator"/>
    <property type="match status" value="1"/>
</dbReference>
<dbReference type="AlphaFoldDB" id="A0A0R1LVJ0"/>
<dbReference type="Pfam" id="PF00126">
    <property type="entry name" value="HTH_1"/>
    <property type="match status" value="1"/>
</dbReference>
<dbReference type="InterPro" id="IPR036388">
    <property type="entry name" value="WH-like_DNA-bd_sf"/>
</dbReference>
<dbReference type="InterPro" id="IPR050950">
    <property type="entry name" value="HTH-type_LysR_regulators"/>
</dbReference>
<dbReference type="Pfam" id="PF03466">
    <property type="entry name" value="LysR_substrate"/>
    <property type="match status" value="1"/>
</dbReference>
<dbReference type="PATRIC" id="fig|1423776.4.peg.2438"/>
<dbReference type="Gene3D" id="3.40.190.290">
    <property type="match status" value="1"/>
</dbReference>
<keyword evidence="4" id="KW-0804">Transcription</keyword>
<evidence type="ECO:0000256" key="4">
    <source>
        <dbReference type="ARBA" id="ARBA00023163"/>
    </source>
</evidence>
<proteinExistence type="inferred from homology"/>
<evidence type="ECO:0000256" key="3">
    <source>
        <dbReference type="ARBA" id="ARBA00023125"/>
    </source>
</evidence>
<comment type="caution">
    <text evidence="6">The sequence shown here is derived from an EMBL/GenBank/DDBJ whole genome shotgun (WGS) entry which is preliminary data.</text>
</comment>
<sequence>MELRTLRYFYTIAEEENITKAADVLHITQPTLSRQLKHLEDELGTELFRRERQRLVLTEAGTFLKDRAAEILALSQQTSLEFENRKKQLFSGHITIGCVEADNSDTLAMMLEDFVADYPQVTFEIFSGTSDIIMERLDKGLLDVAILLEPVNTTKYKTVTLPRTEKWGLLVSSDSFLARQSEITPQEMIGVPLMMSGRPDVQHLMADWAGVPVNELNVVGNFNLTFNVIPLVAHQVAAALMIEGSISGRQPDDVKFLPLSPTIQTNCVLVWRRERIVSPVVNEFIHYFQNSFQK</sequence>
<keyword evidence="7" id="KW-1185">Reference proteome</keyword>
<gene>
    <name evidence="6" type="ORF">FD04_GL002403</name>
</gene>
<keyword evidence="3" id="KW-0238">DNA-binding</keyword>
<dbReference type="STRING" id="1423776.FD04_GL002403"/>
<dbReference type="OrthoDB" id="9803735at2"/>
<dbReference type="GO" id="GO:0003677">
    <property type="term" value="F:DNA binding"/>
    <property type="evidence" value="ECO:0007669"/>
    <property type="project" value="UniProtKB-KW"/>
</dbReference>
<dbReference type="PANTHER" id="PTHR30419:SF8">
    <property type="entry name" value="NITROGEN ASSIMILATION TRANSCRIPTIONAL ACTIVATOR-RELATED"/>
    <property type="match status" value="1"/>
</dbReference>
<dbReference type="InterPro" id="IPR000847">
    <property type="entry name" value="LysR_HTH_N"/>
</dbReference>
<keyword evidence="2" id="KW-0805">Transcription regulation</keyword>
<evidence type="ECO:0000313" key="7">
    <source>
        <dbReference type="Proteomes" id="UP000051160"/>
    </source>
</evidence>
<accession>A0A0R1LVJ0</accession>
<protein>
    <submittedName>
        <fullName evidence="6">LysR family transcriptional regulator</fullName>
    </submittedName>
</protein>
<dbReference type="GO" id="GO:0005829">
    <property type="term" value="C:cytosol"/>
    <property type="evidence" value="ECO:0007669"/>
    <property type="project" value="TreeGrafter"/>
</dbReference>
<dbReference type="PANTHER" id="PTHR30419">
    <property type="entry name" value="HTH-TYPE TRANSCRIPTIONAL REGULATOR YBHD"/>
    <property type="match status" value="1"/>
</dbReference>
<evidence type="ECO:0000256" key="2">
    <source>
        <dbReference type="ARBA" id="ARBA00023015"/>
    </source>
</evidence>
<dbReference type="CDD" id="cd05466">
    <property type="entry name" value="PBP2_LTTR_substrate"/>
    <property type="match status" value="1"/>
</dbReference>
<dbReference type="SUPFAM" id="SSF46785">
    <property type="entry name" value="Winged helix' DNA-binding domain"/>
    <property type="match status" value="1"/>
</dbReference>
<evidence type="ECO:0000313" key="6">
    <source>
        <dbReference type="EMBL" id="KRK99631.1"/>
    </source>
</evidence>
<dbReference type="RefSeq" id="WP_056946350.1">
    <property type="nucleotide sequence ID" value="NZ_AZEE01000004.1"/>
</dbReference>
<dbReference type="EMBL" id="AZEE01000004">
    <property type="protein sequence ID" value="KRK99631.1"/>
    <property type="molecule type" value="Genomic_DNA"/>
</dbReference>
<evidence type="ECO:0000259" key="5">
    <source>
        <dbReference type="PROSITE" id="PS50931"/>
    </source>
</evidence>
<evidence type="ECO:0000256" key="1">
    <source>
        <dbReference type="ARBA" id="ARBA00009437"/>
    </source>
</evidence>
<dbReference type="Gene3D" id="1.10.10.10">
    <property type="entry name" value="Winged helix-like DNA-binding domain superfamily/Winged helix DNA-binding domain"/>
    <property type="match status" value="1"/>
</dbReference>
<dbReference type="PRINTS" id="PR00039">
    <property type="entry name" value="HTHLYSR"/>
</dbReference>
<dbReference type="GO" id="GO:0003700">
    <property type="term" value="F:DNA-binding transcription factor activity"/>
    <property type="evidence" value="ECO:0007669"/>
    <property type="project" value="InterPro"/>
</dbReference>
<reference evidence="6 7" key="1">
    <citation type="journal article" date="2015" name="Genome Announc.">
        <title>Expanding the biotechnology potential of lactobacilli through comparative genomics of 213 strains and associated genera.</title>
        <authorList>
            <person name="Sun Z."/>
            <person name="Harris H.M."/>
            <person name="McCann A."/>
            <person name="Guo C."/>
            <person name="Argimon S."/>
            <person name="Zhang W."/>
            <person name="Yang X."/>
            <person name="Jeffery I.B."/>
            <person name="Cooney J.C."/>
            <person name="Kagawa T.F."/>
            <person name="Liu W."/>
            <person name="Song Y."/>
            <person name="Salvetti E."/>
            <person name="Wrobel A."/>
            <person name="Rasinkangas P."/>
            <person name="Parkhill J."/>
            <person name="Rea M.C."/>
            <person name="O'Sullivan O."/>
            <person name="Ritari J."/>
            <person name="Douillard F.P."/>
            <person name="Paul Ross R."/>
            <person name="Yang R."/>
            <person name="Briner A.E."/>
            <person name="Felis G.E."/>
            <person name="de Vos W.M."/>
            <person name="Barrangou R."/>
            <person name="Klaenhammer T.R."/>
            <person name="Caufield P.W."/>
            <person name="Cui Y."/>
            <person name="Zhang H."/>
            <person name="O'Toole P.W."/>
        </authorList>
    </citation>
    <scope>NUCLEOTIDE SEQUENCE [LARGE SCALE GENOMIC DNA]</scope>
    <source>
        <strain evidence="6 7">DSM 19909</strain>
    </source>
</reference>
<dbReference type="SUPFAM" id="SSF53850">
    <property type="entry name" value="Periplasmic binding protein-like II"/>
    <property type="match status" value="1"/>
</dbReference>
<organism evidence="6 7">
    <name type="scientific">Secundilactobacillus odoratitofui DSM 19909 = JCM 15043</name>
    <dbReference type="NCBI Taxonomy" id="1423776"/>
    <lineage>
        <taxon>Bacteria</taxon>
        <taxon>Bacillati</taxon>
        <taxon>Bacillota</taxon>
        <taxon>Bacilli</taxon>
        <taxon>Lactobacillales</taxon>
        <taxon>Lactobacillaceae</taxon>
        <taxon>Secundilactobacillus</taxon>
    </lineage>
</organism>
<comment type="similarity">
    <text evidence="1">Belongs to the LysR transcriptional regulatory family.</text>
</comment>
<dbReference type="InterPro" id="IPR005119">
    <property type="entry name" value="LysR_subst-bd"/>
</dbReference>
<dbReference type="InterPro" id="IPR036390">
    <property type="entry name" value="WH_DNA-bd_sf"/>
</dbReference>
<dbReference type="Proteomes" id="UP000051160">
    <property type="component" value="Unassembled WGS sequence"/>
</dbReference>
<dbReference type="PROSITE" id="PS50931">
    <property type="entry name" value="HTH_LYSR"/>
    <property type="match status" value="1"/>
</dbReference>
<name>A0A0R1LVJ0_9LACO</name>